<accession>A0A3Q9QYZ9</accession>
<dbReference type="STRING" id="1193713.GCA_001636315_04962"/>
<feature type="compositionally biased region" description="Low complexity" evidence="1">
    <location>
        <begin position="73"/>
        <end position="82"/>
    </location>
</feature>
<dbReference type="InterPro" id="IPR020139">
    <property type="entry name" value="DUF2642"/>
</dbReference>
<protein>
    <submittedName>
        <fullName evidence="2">DUF2642 domain-containing protein</fullName>
    </submittedName>
</protein>
<evidence type="ECO:0000256" key="1">
    <source>
        <dbReference type="SAM" id="MobiDB-lite"/>
    </source>
</evidence>
<keyword evidence="3" id="KW-1185">Reference proteome</keyword>
<dbReference type="AlphaFoldDB" id="A0A3Q9QYZ9"/>
<dbReference type="RefSeq" id="WP_066398299.1">
    <property type="nucleotide sequence ID" value="NZ_CP022572.1"/>
</dbReference>
<dbReference type="Pfam" id="PF10842">
    <property type="entry name" value="DUF2642"/>
    <property type="match status" value="1"/>
</dbReference>
<feature type="region of interest" description="Disordered" evidence="1">
    <location>
        <begin position="73"/>
        <end position="110"/>
    </location>
</feature>
<sequence length="110" mass="12979">MKDEKTFHQAAVELLHREVVVITRQGNFEGKLLSVGTDVLVLEDHRLGGRPFKLFIRIEEVIAIRRAERRRPMGPFGFMPMGEEFEESSERHERHESHDRHESHNIHESR</sequence>
<dbReference type="KEGG" id="nmk:CHR53_12640"/>
<gene>
    <name evidence="2" type="ORF">CHR53_12640</name>
</gene>
<reference evidence="2 3" key="1">
    <citation type="submission" date="2017-07" db="EMBL/GenBank/DDBJ databases">
        <title>The complete genome sequence of Bacillus mesonae strain H20-5, an efficient strain improving plant abiotic stress resistance.</title>
        <authorList>
            <person name="Kim S.Y."/>
            <person name="Song H."/>
            <person name="Sang M.K."/>
            <person name="Weon H.-Y."/>
            <person name="Song J."/>
        </authorList>
    </citation>
    <scope>NUCLEOTIDE SEQUENCE [LARGE SCALE GENOMIC DNA]</scope>
    <source>
        <strain evidence="2 3">H20-5</strain>
    </source>
</reference>
<proteinExistence type="predicted"/>
<evidence type="ECO:0000313" key="3">
    <source>
        <dbReference type="Proteomes" id="UP000282892"/>
    </source>
</evidence>
<dbReference type="OrthoDB" id="2887402at2"/>
<feature type="compositionally biased region" description="Basic and acidic residues" evidence="1">
    <location>
        <begin position="88"/>
        <end position="110"/>
    </location>
</feature>
<dbReference type="EMBL" id="CP022572">
    <property type="protein sequence ID" value="AZU62058.1"/>
    <property type="molecule type" value="Genomic_DNA"/>
</dbReference>
<name>A0A3Q9QYZ9_9BACI</name>
<evidence type="ECO:0000313" key="2">
    <source>
        <dbReference type="EMBL" id="AZU62058.1"/>
    </source>
</evidence>
<dbReference type="Proteomes" id="UP000282892">
    <property type="component" value="Chromosome"/>
</dbReference>
<organism evidence="2 3">
    <name type="scientific">Neobacillus mesonae</name>
    <dbReference type="NCBI Taxonomy" id="1193713"/>
    <lineage>
        <taxon>Bacteria</taxon>
        <taxon>Bacillati</taxon>
        <taxon>Bacillota</taxon>
        <taxon>Bacilli</taxon>
        <taxon>Bacillales</taxon>
        <taxon>Bacillaceae</taxon>
        <taxon>Neobacillus</taxon>
    </lineage>
</organism>